<comment type="caution">
    <text evidence="1">The sequence shown here is derived from an EMBL/GenBank/DDBJ whole genome shotgun (WGS) entry which is preliminary data.</text>
</comment>
<reference evidence="1" key="1">
    <citation type="submission" date="2020-10" db="EMBL/GenBank/DDBJ databases">
        <authorList>
            <person name="Gilroy R."/>
        </authorList>
    </citation>
    <scope>NUCLEOTIDE SEQUENCE</scope>
    <source>
        <strain evidence="1">CHK195-26880</strain>
    </source>
</reference>
<evidence type="ECO:0000313" key="2">
    <source>
        <dbReference type="Proteomes" id="UP000886833"/>
    </source>
</evidence>
<sequence>MLFNNQAIDMDSTIDGNNNVVDQDMNIDINMNSNTMGMGQNMGMMTTNSPIMEPVQERQINRTFVHQVPHVCPIHTRIVNHHIFKHTYCPRYTCCEENVCCNIDQGSCCNFR</sequence>
<evidence type="ECO:0000313" key="1">
    <source>
        <dbReference type="EMBL" id="HIT37963.1"/>
    </source>
</evidence>
<organism evidence="1 2">
    <name type="scientific">Candidatus Onthousia faecipullorum</name>
    <dbReference type="NCBI Taxonomy" id="2840887"/>
    <lineage>
        <taxon>Bacteria</taxon>
        <taxon>Bacillati</taxon>
        <taxon>Bacillota</taxon>
        <taxon>Bacilli</taxon>
        <taxon>Candidatus Onthousia</taxon>
    </lineage>
</organism>
<proteinExistence type="predicted"/>
<accession>A0A9D1KB49</accession>
<gene>
    <name evidence="1" type="ORF">IAB59_05760</name>
</gene>
<dbReference type="Proteomes" id="UP000886833">
    <property type="component" value="Unassembled WGS sequence"/>
</dbReference>
<reference evidence="1" key="2">
    <citation type="journal article" date="2021" name="PeerJ">
        <title>Extensive microbial diversity within the chicken gut microbiome revealed by metagenomics and culture.</title>
        <authorList>
            <person name="Gilroy R."/>
            <person name="Ravi A."/>
            <person name="Getino M."/>
            <person name="Pursley I."/>
            <person name="Horton D.L."/>
            <person name="Alikhan N.F."/>
            <person name="Baker D."/>
            <person name="Gharbi K."/>
            <person name="Hall N."/>
            <person name="Watson M."/>
            <person name="Adriaenssens E.M."/>
            <person name="Foster-Nyarko E."/>
            <person name="Jarju S."/>
            <person name="Secka A."/>
            <person name="Antonio M."/>
            <person name="Oren A."/>
            <person name="Chaudhuri R.R."/>
            <person name="La Ragione R."/>
            <person name="Hildebrand F."/>
            <person name="Pallen M.J."/>
        </authorList>
    </citation>
    <scope>NUCLEOTIDE SEQUENCE</scope>
    <source>
        <strain evidence="1">CHK195-26880</strain>
    </source>
</reference>
<dbReference type="AlphaFoldDB" id="A0A9D1KB49"/>
<dbReference type="EMBL" id="DVKQ01000074">
    <property type="protein sequence ID" value="HIT37963.1"/>
    <property type="molecule type" value="Genomic_DNA"/>
</dbReference>
<name>A0A9D1KB49_9FIRM</name>
<protein>
    <submittedName>
        <fullName evidence="1">Uncharacterized protein</fullName>
    </submittedName>
</protein>